<feature type="domain" description="GGDEF" evidence="2">
    <location>
        <begin position="164"/>
        <end position="294"/>
    </location>
</feature>
<dbReference type="SUPFAM" id="SSF55073">
    <property type="entry name" value="Nucleotide cyclase"/>
    <property type="match status" value="1"/>
</dbReference>
<name>A0A6L7GDB1_9SPHN</name>
<dbReference type="NCBIfam" id="TIGR00229">
    <property type="entry name" value="sensory_box"/>
    <property type="match status" value="1"/>
</dbReference>
<dbReference type="CDD" id="cd01949">
    <property type="entry name" value="GGDEF"/>
    <property type="match status" value="1"/>
</dbReference>
<dbReference type="RefSeq" id="WP_160599312.1">
    <property type="nucleotide sequence ID" value="NZ_WTYU01000001.1"/>
</dbReference>
<dbReference type="InterPro" id="IPR000014">
    <property type="entry name" value="PAS"/>
</dbReference>
<dbReference type="OrthoDB" id="9812260at2"/>
<dbReference type="PANTHER" id="PTHR44757">
    <property type="entry name" value="DIGUANYLATE CYCLASE DGCP"/>
    <property type="match status" value="1"/>
</dbReference>
<feature type="domain" description="PAS" evidence="1">
    <location>
        <begin position="17"/>
        <end position="80"/>
    </location>
</feature>
<sequence>MGAEFTPREESVLCGLLAEATTDIILKTDREGFILHASPMLERLGVALPSMLIGPHLLDLVHPSHTDTIKADLAAAISGKGQGQWTEFPGQTKDDQPCWFEIQMRALSHESGDIYGTLAILRCVETKRNMEEELFASSMTDPLTGLANRSAFIAMLEHLVQKDCGGCVALFDIDHFRAINLQHGQTAGDRVLVVFSDFLRTFMREDDIISRIGGESVGVLLPRTTPDQAEAICRRIIGALSEIRDSVGEKGISITASTGIARIASSLDDTMKRAELALFFAKAKGRNRLEMDGNAMPAWLSARPA</sequence>
<proteinExistence type="predicted"/>
<dbReference type="InterPro" id="IPR013656">
    <property type="entry name" value="PAS_4"/>
</dbReference>
<accession>A0A6L7GDB1</accession>
<evidence type="ECO:0000313" key="3">
    <source>
        <dbReference type="EMBL" id="MXP13184.1"/>
    </source>
</evidence>
<dbReference type="InterPro" id="IPR035965">
    <property type="entry name" value="PAS-like_dom_sf"/>
</dbReference>
<comment type="caution">
    <text evidence="3">The sequence shown here is derived from an EMBL/GenBank/DDBJ whole genome shotgun (WGS) entry which is preliminary data.</text>
</comment>
<dbReference type="AlphaFoldDB" id="A0A6L7GDB1"/>
<dbReference type="NCBIfam" id="TIGR00254">
    <property type="entry name" value="GGDEF"/>
    <property type="match status" value="1"/>
</dbReference>
<dbReference type="SUPFAM" id="SSF55785">
    <property type="entry name" value="PYP-like sensor domain (PAS domain)"/>
    <property type="match status" value="1"/>
</dbReference>
<dbReference type="CDD" id="cd00130">
    <property type="entry name" value="PAS"/>
    <property type="match status" value="1"/>
</dbReference>
<evidence type="ECO:0000313" key="4">
    <source>
        <dbReference type="Proteomes" id="UP000473531"/>
    </source>
</evidence>
<evidence type="ECO:0000259" key="1">
    <source>
        <dbReference type="PROSITE" id="PS50112"/>
    </source>
</evidence>
<dbReference type="PROSITE" id="PS50887">
    <property type="entry name" value="GGDEF"/>
    <property type="match status" value="1"/>
</dbReference>
<dbReference type="PANTHER" id="PTHR44757:SF2">
    <property type="entry name" value="BIOFILM ARCHITECTURE MAINTENANCE PROTEIN MBAA"/>
    <property type="match status" value="1"/>
</dbReference>
<dbReference type="Proteomes" id="UP000473531">
    <property type="component" value="Unassembled WGS sequence"/>
</dbReference>
<dbReference type="Pfam" id="PF00990">
    <property type="entry name" value="GGDEF"/>
    <property type="match status" value="1"/>
</dbReference>
<dbReference type="InterPro" id="IPR052155">
    <property type="entry name" value="Biofilm_reg_signaling"/>
</dbReference>
<dbReference type="Pfam" id="PF08448">
    <property type="entry name" value="PAS_4"/>
    <property type="match status" value="1"/>
</dbReference>
<dbReference type="SMART" id="SM00267">
    <property type="entry name" value="GGDEF"/>
    <property type="match status" value="1"/>
</dbReference>
<organism evidence="3 4">
    <name type="scientific">Allopontixanthobacter confluentis</name>
    <dbReference type="NCBI Taxonomy" id="1849021"/>
    <lineage>
        <taxon>Bacteria</taxon>
        <taxon>Pseudomonadati</taxon>
        <taxon>Pseudomonadota</taxon>
        <taxon>Alphaproteobacteria</taxon>
        <taxon>Sphingomonadales</taxon>
        <taxon>Erythrobacteraceae</taxon>
        <taxon>Allopontixanthobacter</taxon>
    </lineage>
</organism>
<dbReference type="InterPro" id="IPR000160">
    <property type="entry name" value="GGDEF_dom"/>
</dbReference>
<dbReference type="InterPro" id="IPR029787">
    <property type="entry name" value="Nucleotide_cyclase"/>
</dbReference>
<dbReference type="InterPro" id="IPR043128">
    <property type="entry name" value="Rev_trsase/Diguanyl_cyclase"/>
</dbReference>
<reference evidence="3 4" key="1">
    <citation type="submission" date="2019-12" db="EMBL/GenBank/DDBJ databases">
        <title>Genomic-based taxomic classification of the family Erythrobacteraceae.</title>
        <authorList>
            <person name="Xu L."/>
        </authorList>
    </citation>
    <scope>NUCLEOTIDE SEQUENCE [LARGE SCALE GENOMIC DNA]</scope>
    <source>
        <strain evidence="3 4">KCTC 52259</strain>
    </source>
</reference>
<protein>
    <submittedName>
        <fullName evidence="3">Diguanylate cyclase</fullName>
    </submittedName>
</protein>
<gene>
    <name evidence="3" type="ORF">GRI44_00170</name>
</gene>
<keyword evidence="4" id="KW-1185">Reference proteome</keyword>
<dbReference type="Gene3D" id="3.30.70.270">
    <property type="match status" value="1"/>
</dbReference>
<dbReference type="PROSITE" id="PS50112">
    <property type="entry name" value="PAS"/>
    <property type="match status" value="1"/>
</dbReference>
<dbReference type="EMBL" id="WTYU01000001">
    <property type="protein sequence ID" value="MXP13184.1"/>
    <property type="molecule type" value="Genomic_DNA"/>
</dbReference>
<dbReference type="Gene3D" id="3.30.450.20">
    <property type="entry name" value="PAS domain"/>
    <property type="match status" value="1"/>
</dbReference>
<evidence type="ECO:0000259" key="2">
    <source>
        <dbReference type="PROSITE" id="PS50887"/>
    </source>
</evidence>